<evidence type="ECO:0000313" key="1">
    <source>
        <dbReference type="EMBL" id="QBA23062.1"/>
    </source>
</evidence>
<dbReference type="AlphaFoldDB" id="A0A411DRR1"/>
<sequence>MINRTCLIIDNEDQTEEIEKLVRDAENIGIHLECHQFNVGNTGYSDILTAGFIDIEKVVGEYRKKYKNFYFDIVAFDWDLEDENITGVELIRKFTEHKIAKLSPKIVYSGVLDDVIKKIIQDNLEFKKSKPIIKDAAIAKIKSLVRNRVFEYLDRGQRDPMILKFLKEDIQSTELIIIQTLNKFPDLVFGNRFINKNFEGKTFKEIAEYLENDDLQGNEFKREIIEQVIAYLTESV</sequence>
<organism evidence="1">
    <name type="scientific">Chryseobacterium indologenes</name>
    <name type="common">Flavobacterium indologenes</name>
    <dbReference type="NCBI Taxonomy" id="253"/>
    <lineage>
        <taxon>Bacteria</taxon>
        <taxon>Pseudomonadati</taxon>
        <taxon>Bacteroidota</taxon>
        <taxon>Flavobacteriia</taxon>
        <taxon>Flavobacteriales</taxon>
        <taxon>Weeksellaceae</taxon>
        <taxon>Chryseobacterium group</taxon>
        <taxon>Chryseobacterium</taxon>
    </lineage>
</organism>
<proteinExistence type="predicted"/>
<gene>
    <name evidence="1" type="ORF">EU348_18520</name>
</gene>
<dbReference type="EMBL" id="CP035532">
    <property type="protein sequence ID" value="QBA23062.1"/>
    <property type="molecule type" value="Genomic_DNA"/>
</dbReference>
<reference evidence="1" key="1">
    <citation type="submission" date="2019-01" db="EMBL/GenBank/DDBJ databases">
        <title>Whole Genome Sequencing for Putative Detection of Antimicrobial Resistance and Potential Virulence Factors in Chryseobacterium indologenes isolated from Nile Tilapia in Tanzania.</title>
        <authorList>
            <person name="Mwega E."/>
            <person name="Mutoloki S."/>
            <person name="Mugimba K."/>
            <person name="Colquhoun D."/>
            <person name="Mdegela R."/>
            <person name="Evensen O."/>
            <person name="Wasteson Y."/>
        </authorList>
    </citation>
    <scope>NUCLEOTIDE SEQUENCE [LARGE SCALE GENOMIC DNA]</scope>
    <source>
        <strain evidence="1">StR 01</strain>
    </source>
</reference>
<name>A0A411DRR1_CHRID</name>
<accession>A0A411DRR1</accession>
<protein>
    <submittedName>
        <fullName evidence="1">Uncharacterized protein</fullName>
    </submittedName>
</protein>